<organism evidence="2 3">
    <name type="scientific">Amycolatopsis marina</name>
    <dbReference type="NCBI Taxonomy" id="490629"/>
    <lineage>
        <taxon>Bacteria</taxon>
        <taxon>Bacillati</taxon>
        <taxon>Actinomycetota</taxon>
        <taxon>Actinomycetes</taxon>
        <taxon>Pseudonocardiales</taxon>
        <taxon>Pseudonocardiaceae</taxon>
        <taxon>Amycolatopsis</taxon>
    </lineage>
</organism>
<dbReference type="EMBL" id="FOKG01000022">
    <property type="protein sequence ID" value="SFB58468.1"/>
    <property type="molecule type" value="Genomic_DNA"/>
</dbReference>
<gene>
    <name evidence="2" type="ORF">SAMN05216266_12239</name>
</gene>
<feature type="compositionally biased region" description="Basic and acidic residues" evidence="1">
    <location>
        <begin position="115"/>
        <end position="128"/>
    </location>
</feature>
<accession>A0A1I1CC46</accession>
<reference evidence="3" key="1">
    <citation type="submission" date="2016-10" db="EMBL/GenBank/DDBJ databases">
        <authorList>
            <person name="Varghese N."/>
            <person name="Submissions S."/>
        </authorList>
    </citation>
    <scope>NUCLEOTIDE SEQUENCE [LARGE SCALE GENOMIC DNA]</scope>
    <source>
        <strain evidence="3">CGMCC 4.3568</strain>
    </source>
</reference>
<keyword evidence="3" id="KW-1185">Reference proteome</keyword>
<protein>
    <submittedName>
        <fullName evidence="2">Uncharacterized protein</fullName>
    </submittedName>
</protein>
<feature type="compositionally biased region" description="Basic and acidic residues" evidence="1">
    <location>
        <begin position="25"/>
        <end position="42"/>
    </location>
</feature>
<evidence type="ECO:0000256" key="1">
    <source>
        <dbReference type="SAM" id="MobiDB-lite"/>
    </source>
</evidence>
<sequence length="147" mass="16477">MHGPDSQQGPQHSLALVPPACRLGDAVHHETEHDRGDGHVEQEDGGPVEALHDHARDHRSEADRECVRATPDSQRKPDFLNRKRITQQCERRRLQQRSGKSLENTTQNESQDTAGKGDSDRCDSKTENSDDEYLPPAEPVRQSARGQ</sequence>
<proteinExistence type="predicted"/>
<feature type="region of interest" description="Disordered" evidence="1">
    <location>
        <begin position="1"/>
        <end position="147"/>
    </location>
</feature>
<feature type="compositionally biased region" description="Polar residues" evidence="1">
    <location>
        <begin position="96"/>
        <end position="113"/>
    </location>
</feature>
<feature type="compositionally biased region" description="Polar residues" evidence="1">
    <location>
        <begin position="1"/>
        <end position="11"/>
    </location>
</feature>
<dbReference type="Proteomes" id="UP000243799">
    <property type="component" value="Unassembled WGS sequence"/>
</dbReference>
<evidence type="ECO:0000313" key="2">
    <source>
        <dbReference type="EMBL" id="SFB58468.1"/>
    </source>
</evidence>
<evidence type="ECO:0000313" key="3">
    <source>
        <dbReference type="Proteomes" id="UP000243799"/>
    </source>
</evidence>
<feature type="compositionally biased region" description="Basic and acidic residues" evidence="1">
    <location>
        <begin position="50"/>
        <end position="81"/>
    </location>
</feature>
<dbReference type="AlphaFoldDB" id="A0A1I1CC46"/>
<name>A0A1I1CC46_9PSEU</name>